<dbReference type="STRING" id="4577.A0A1D6HQQ8"/>
<dbReference type="GO" id="GO:0006979">
    <property type="term" value="P:response to oxidative stress"/>
    <property type="evidence" value="ECO:0007669"/>
    <property type="project" value="InterPro"/>
</dbReference>
<keyword evidence="9 16" id="KW-0106">Calcium</keyword>
<evidence type="ECO:0000256" key="6">
    <source>
        <dbReference type="ARBA" id="ARBA00022559"/>
    </source>
</evidence>
<evidence type="ECO:0000256" key="15">
    <source>
        <dbReference type="PIRSR" id="PIRSR600823-2"/>
    </source>
</evidence>
<feature type="binding site" description="axial binding residue" evidence="16">
    <location>
        <position position="359"/>
    </location>
    <ligand>
        <name>heme b</name>
        <dbReference type="ChEBI" id="CHEBI:60344"/>
    </ligand>
    <ligandPart>
        <name>Fe</name>
        <dbReference type="ChEBI" id="CHEBI:18248"/>
    </ligandPart>
</feature>
<dbReference type="PRINTS" id="PR00458">
    <property type="entry name" value="PEROXIDASE"/>
</dbReference>
<dbReference type="FunCoup" id="A0A1D6HQQ8">
    <property type="interactions" value="205"/>
</dbReference>
<comment type="subcellular location">
    <subcellularLocation>
        <location evidence="3">Secreted</location>
    </subcellularLocation>
</comment>
<evidence type="ECO:0000256" key="5">
    <source>
        <dbReference type="ARBA" id="ARBA00012313"/>
    </source>
</evidence>
<feature type="binding site" evidence="15">
    <location>
        <position position="328"/>
    </location>
    <ligand>
        <name>substrate</name>
    </ligand>
</feature>
<feature type="binding site" evidence="16">
    <location>
        <position position="414"/>
    </location>
    <ligand>
        <name>Ca(2+)</name>
        <dbReference type="ChEBI" id="CHEBI:29108"/>
        <label>2</label>
    </ligand>
</feature>
<dbReference type="InterPro" id="IPR002016">
    <property type="entry name" value="Haem_peroxidase"/>
</dbReference>
<feature type="binding site" evidence="16">
    <location>
        <position position="233"/>
    </location>
    <ligand>
        <name>Ca(2+)</name>
        <dbReference type="ChEBI" id="CHEBI:29108"/>
        <label>1</label>
    </ligand>
</feature>
<evidence type="ECO:0000256" key="8">
    <source>
        <dbReference type="ARBA" id="ARBA00022723"/>
    </source>
</evidence>
<feature type="binding site" evidence="16">
    <location>
        <position position="360"/>
    </location>
    <ligand>
        <name>Ca(2+)</name>
        <dbReference type="ChEBI" id="CHEBI:29108"/>
        <label>2</label>
    </ligand>
</feature>
<evidence type="ECO:0000256" key="2">
    <source>
        <dbReference type="ARBA" id="ARBA00002322"/>
    </source>
</evidence>
<dbReference type="GO" id="GO:0005576">
    <property type="term" value="C:extracellular region"/>
    <property type="evidence" value="ECO:0007669"/>
    <property type="project" value="UniProtKB-SubCell"/>
</dbReference>
<dbReference type="InterPro" id="IPR010255">
    <property type="entry name" value="Haem_peroxidase_sf"/>
</dbReference>
<dbReference type="PROSITE" id="PS50873">
    <property type="entry name" value="PEROXIDASE_4"/>
    <property type="match status" value="2"/>
</dbReference>
<evidence type="ECO:0000256" key="13">
    <source>
        <dbReference type="ARBA" id="ARBA00023283"/>
    </source>
</evidence>
<comment type="function">
    <text evidence="2">Removal of H(2)O(2), oxidation of toxic reductants, biosynthesis and degradation of lignin, suberization, auxin catabolism, response to environmental stresses such as wounding, pathogen attack and oxidative stress. These functions might be dependent on each isozyme/isoform in each plant tissue.</text>
</comment>
<dbReference type="GO" id="GO:0046872">
    <property type="term" value="F:metal ion binding"/>
    <property type="evidence" value="ECO:0007669"/>
    <property type="project" value="UniProtKB-KW"/>
</dbReference>
<keyword evidence="6 20" id="KW-0575">Peroxidase</keyword>
<evidence type="ECO:0000259" key="19">
    <source>
        <dbReference type="PROSITE" id="PS50873"/>
    </source>
</evidence>
<dbReference type="PRINTS" id="PR00461">
    <property type="entry name" value="PLPEROXIDASE"/>
</dbReference>
<dbReference type="EC" id="1.11.1.7" evidence="5"/>
<keyword evidence="13" id="KW-0873">Pyrrolidone carboxylic acid</keyword>
<feature type="domain" description="Plant heme peroxidase family profile" evidence="19">
    <location>
        <begin position="191"/>
        <end position="494"/>
    </location>
</feature>
<evidence type="ECO:0000256" key="11">
    <source>
        <dbReference type="ARBA" id="ARBA00023004"/>
    </source>
</evidence>
<feature type="binding site" evidence="16">
    <location>
        <position position="238"/>
    </location>
    <ligand>
        <name>Ca(2+)</name>
        <dbReference type="ChEBI" id="CHEBI:29108"/>
        <label>1</label>
    </ligand>
</feature>
<accession>A0A1D6HQQ8</accession>
<dbReference type="PROSITE" id="PS00435">
    <property type="entry name" value="PEROXIDASE_1"/>
    <property type="match status" value="1"/>
</dbReference>
<keyword evidence="10" id="KW-0560">Oxidoreductase</keyword>
<sequence>MATRVALAPPMVAVASVAVLLVVCAAASVAGQGQLQVGYYNKTCPAAEQIVRNETTVAIGSSPDLAAALLRLHYHDCFVQGCDASVLLDSTPNNTAEKESLPNGSLRGFDVVARVKDQLEKACPGTVSCADILALMARDAVSLARGPSWPLEENRFLPGETMASVVAAARAAAAVVLLLAVSTTAPSADAHVVIGAYNKTCPQAEDVVLKEMTAIVAKSPDLAGAVLRLFSVDCFVGGCEGSILLDSTAGNTAEKDAALNQGVRGYEVVDAIKARLDAACPGVVSCADTLALAARDSVRLTKGPFIPLPTGRRDGNRSVAADVALNSPPPDANITDIIALFAKKFNLTAKDVAVLSGAHTIGKARCSTVSPRLYNFGGQNGASDPTLDANYTATLRGQCKPGDNATLVYLDPPTPTTFDADYYTLVAGNKGLLSTDAALLLDTTTSAYVASQANATAPATEFFADFATSFVAMSKLGALTHHNGEIRQVCSKVNPPTSSQLSNAAAVPGGLAVSLALAVVALVLKL</sequence>
<dbReference type="OMA" id="KGPYIPV"/>
<keyword evidence="8 16" id="KW-0479">Metal-binding</keyword>
<evidence type="ECO:0000256" key="3">
    <source>
        <dbReference type="ARBA" id="ARBA00004613"/>
    </source>
</evidence>
<dbReference type="Pfam" id="PF00141">
    <property type="entry name" value="peroxidase"/>
    <property type="match status" value="2"/>
</dbReference>
<name>A0A1D6HQQ8_MAIZE</name>
<evidence type="ECO:0000256" key="14">
    <source>
        <dbReference type="ARBA" id="ARBA00023324"/>
    </source>
</evidence>
<feature type="binding site" evidence="16">
    <location>
        <position position="236"/>
    </location>
    <ligand>
        <name>Ca(2+)</name>
        <dbReference type="ChEBI" id="CHEBI:29108"/>
        <label>1</label>
    </ligand>
</feature>
<dbReference type="GO" id="GO:0140825">
    <property type="term" value="F:lactoperoxidase activity"/>
    <property type="evidence" value="ECO:0007669"/>
    <property type="project" value="UniProtKB-EC"/>
</dbReference>
<protein>
    <recommendedName>
        <fullName evidence="5">peroxidase</fullName>
        <ecNumber evidence="5">1.11.1.7</ecNumber>
    </recommendedName>
</protein>
<feature type="disulfide bond" evidence="18">
    <location>
        <begin position="201"/>
        <end position="280"/>
    </location>
</feature>
<feature type="binding site" evidence="16">
    <location>
        <position position="242"/>
    </location>
    <ligand>
        <name>Ca(2+)</name>
        <dbReference type="ChEBI" id="CHEBI:29108"/>
        <label>1</label>
    </ligand>
</feature>
<evidence type="ECO:0000256" key="10">
    <source>
        <dbReference type="ARBA" id="ARBA00023002"/>
    </source>
</evidence>
<feature type="disulfide bond" evidence="18">
    <location>
        <begin position="234"/>
        <end position="239"/>
    </location>
</feature>
<dbReference type="CDD" id="cd00693">
    <property type="entry name" value="secretory_peroxidase"/>
    <property type="match status" value="1"/>
</dbReference>
<dbReference type="SMR" id="A0A1D6HQQ8"/>
<feature type="domain" description="Plant heme peroxidase family profile" evidence="19">
    <location>
        <begin position="34"/>
        <end position="155"/>
    </location>
</feature>
<evidence type="ECO:0000256" key="16">
    <source>
        <dbReference type="PIRSR" id="PIRSR600823-3"/>
    </source>
</evidence>
<evidence type="ECO:0000256" key="7">
    <source>
        <dbReference type="ARBA" id="ARBA00022617"/>
    </source>
</evidence>
<proteinExistence type="inferred from homology"/>
<feature type="disulfide bond" evidence="18">
    <location>
        <begin position="366"/>
        <end position="399"/>
    </location>
</feature>
<dbReference type="GO" id="GO:0042744">
    <property type="term" value="P:hydrogen peroxide catabolic process"/>
    <property type="evidence" value="ECO:0007669"/>
    <property type="project" value="UniProtKB-KW"/>
</dbReference>
<dbReference type="AlphaFoldDB" id="A0A1D6HQQ8"/>
<dbReference type="SUPFAM" id="SSF48113">
    <property type="entry name" value="Heme-dependent peroxidases"/>
    <property type="match status" value="2"/>
</dbReference>
<dbReference type="InterPro" id="IPR000823">
    <property type="entry name" value="Peroxidase_pln"/>
</dbReference>
<evidence type="ECO:0000313" key="20">
    <source>
        <dbReference type="EMBL" id="ONM50896.1"/>
    </source>
</evidence>
<comment type="cofactor">
    <cofactor evidence="16">
        <name>heme b</name>
        <dbReference type="ChEBI" id="CHEBI:60344"/>
    </cofactor>
    <text evidence="16">Binds 1 heme b (iron(II)-protoporphyrin IX) group per subunit.</text>
</comment>
<evidence type="ECO:0000256" key="1">
    <source>
        <dbReference type="ARBA" id="ARBA00000189"/>
    </source>
</evidence>
<feature type="disulfide bond" evidence="18">
    <location>
        <begin position="286"/>
        <end position="490"/>
    </location>
</feature>
<comment type="catalytic activity">
    <reaction evidence="1">
        <text>2 a phenolic donor + H2O2 = 2 a phenolic radical donor + 2 H2O</text>
        <dbReference type="Rhea" id="RHEA:56136"/>
        <dbReference type="ChEBI" id="CHEBI:15377"/>
        <dbReference type="ChEBI" id="CHEBI:16240"/>
        <dbReference type="ChEBI" id="CHEBI:139520"/>
        <dbReference type="ChEBI" id="CHEBI:139521"/>
        <dbReference type="EC" id="1.11.1.7"/>
    </reaction>
</comment>
<dbReference type="InterPro" id="IPR019793">
    <property type="entry name" value="Peroxidases_heam-ligand_BS"/>
</dbReference>
<dbReference type="ExpressionAtlas" id="A0A1D6HQQ8">
    <property type="expression patterns" value="baseline and differential"/>
</dbReference>
<organism evidence="20">
    <name type="scientific">Zea mays</name>
    <name type="common">Maize</name>
    <dbReference type="NCBI Taxonomy" id="4577"/>
    <lineage>
        <taxon>Eukaryota</taxon>
        <taxon>Viridiplantae</taxon>
        <taxon>Streptophyta</taxon>
        <taxon>Embryophyta</taxon>
        <taxon>Tracheophyta</taxon>
        <taxon>Spermatophyta</taxon>
        <taxon>Magnoliopsida</taxon>
        <taxon>Liliopsida</taxon>
        <taxon>Poales</taxon>
        <taxon>Poaceae</taxon>
        <taxon>PACMAD clade</taxon>
        <taxon>Panicoideae</taxon>
        <taxon>Andropogonodae</taxon>
        <taxon>Andropogoneae</taxon>
        <taxon>Tripsacinae</taxon>
        <taxon>Zea</taxon>
    </lineage>
</organism>
<dbReference type="InParanoid" id="A0A1D6HQQ8"/>
<feature type="binding site" evidence="16">
    <location>
        <position position="254"/>
    </location>
    <ligand>
        <name>Ca(2+)</name>
        <dbReference type="ChEBI" id="CHEBI:29108"/>
        <label>1</label>
    </ligand>
</feature>
<dbReference type="InterPro" id="IPR033905">
    <property type="entry name" value="Secretory_peroxidase"/>
</dbReference>
<dbReference type="GO" id="GO:0020037">
    <property type="term" value="F:heme binding"/>
    <property type="evidence" value="ECO:0007669"/>
    <property type="project" value="InterPro"/>
</dbReference>
<dbReference type="FunFam" id="1.10.520.10:FF:000008">
    <property type="entry name" value="Peroxidase"/>
    <property type="match status" value="1"/>
</dbReference>
<evidence type="ECO:0000256" key="9">
    <source>
        <dbReference type="ARBA" id="ARBA00022837"/>
    </source>
</evidence>
<reference evidence="20" key="1">
    <citation type="submission" date="2015-12" db="EMBL/GenBank/DDBJ databases">
        <title>Update maize B73 reference genome by single molecule sequencing technologies.</title>
        <authorList>
            <consortium name="Maize Genome Sequencing Project"/>
            <person name="Ware D."/>
        </authorList>
    </citation>
    <scope>NUCLEOTIDE SEQUENCE [LARGE SCALE GENOMIC DNA]</scope>
    <source>
        <tissue evidence="20">Seedling</tissue>
    </source>
</reference>
<comment type="similarity">
    <text evidence="4">Belongs to the peroxidase family. Ascorbate peroxidase subfamily.</text>
</comment>
<keyword evidence="12 18" id="KW-1015">Disulfide bond</keyword>
<feature type="binding site" evidence="16">
    <location>
        <position position="411"/>
    </location>
    <ligand>
        <name>Ca(2+)</name>
        <dbReference type="ChEBI" id="CHEBI:29108"/>
        <label>2</label>
    </ligand>
</feature>
<keyword evidence="14" id="KW-0376">Hydrogen peroxide</keyword>
<keyword evidence="11 16" id="KW-0408">Iron</keyword>
<feature type="binding site" evidence="16">
    <location>
        <position position="419"/>
    </location>
    <ligand>
        <name>Ca(2+)</name>
        <dbReference type="ChEBI" id="CHEBI:29108"/>
        <label>2</label>
    </ligand>
</feature>
<dbReference type="PANTHER" id="PTHR31235">
    <property type="entry name" value="PEROXIDASE 25-RELATED"/>
    <property type="match status" value="1"/>
</dbReference>
<comment type="cofactor">
    <cofactor evidence="16">
        <name>Ca(2+)</name>
        <dbReference type="ChEBI" id="CHEBI:29108"/>
    </cofactor>
    <text evidence="16">Binds 2 calcium ions per subunit.</text>
</comment>
<evidence type="ECO:0000256" key="4">
    <source>
        <dbReference type="ARBA" id="ARBA00006873"/>
    </source>
</evidence>
<evidence type="ECO:0000256" key="12">
    <source>
        <dbReference type="ARBA" id="ARBA00023157"/>
    </source>
</evidence>
<dbReference type="PaxDb" id="4577-GRMZM2G138450_P01"/>
<gene>
    <name evidence="20" type="ORF">ZEAMMB73_Zm00001d018619</name>
</gene>
<evidence type="ECO:0000256" key="17">
    <source>
        <dbReference type="PIRSR" id="PIRSR600823-4"/>
    </source>
</evidence>
<dbReference type="eggNOG" id="ENOG502QQVF">
    <property type="taxonomic scope" value="Eukaryota"/>
</dbReference>
<dbReference type="FunFam" id="1.10.520.10:FF:000010">
    <property type="entry name" value="Peroxidase"/>
    <property type="match status" value="1"/>
</dbReference>
<dbReference type="Gene3D" id="1.10.520.10">
    <property type="match status" value="2"/>
</dbReference>
<dbReference type="Gene3D" id="1.10.420.10">
    <property type="entry name" value="Peroxidase, domain 2"/>
    <property type="match status" value="1"/>
</dbReference>
<dbReference type="FunFam" id="1.10.420.10:FF:000001">
    <property type="entry name" value="Peroxidase"/>
    <property type="match status" value="1"/>
</dbReference>
<dbReference type="EMBL" id="CM007650">
    <property type="protein sequence ID" value="ONM50896.1"/>
    <property type="molecule type" value="Genomic_DNA"/>
</dbReference>
<feature type="site" description="Transition state stabilizer" evidence="17">
    <location>
        <position position="228"/>
    </location>
</feature>
<evidence type="ECO:0000256" key="18">
    <source>
        <dbReference type="PIRSR" id="PIRSR600823-5"/>
    </source>
</evidence>
<keyword evidence="7" id="KW-0349">Heme</keyword>